<reference evidence="2" key="1">
    <citation type="submission" date="2017-11" db="EMBL/GenBank/DDBJ databases">
        <authorList>
            <person name="Wibberg D."/>
        </authorList>
    </citation>
    <scope>NUCLEOTIDE SEQUENCE [LARGE SCALE GENOMIC DNA]</scope>
</reference>
<evidence type="ECO:0000313" key="1">
    <source>
        <dbReference type="EMBL" id="SOR79401.1"/>
    </source>
</evidence>
<name>A0A2N9B7S8_STRCX</name>
<dbReference type="AlphaFoldDB" id="A0A2N9B7S8"/>
<sequence length="92" mass="9876">MEPVLPRVRQELTRDRRPDDLIEARILPCGKAGVRRDDVGCLLGAGKHTGAKLCGTPLSQPMSRFLRLSASSLGQAILVRVELSGTVLGVAQ</sequence>
<evidence type="ECO:0000313" key="2">
    <source>
        <dbReference type="Proteomes" id="UP000235464"/>
    </source>
</evidence>
<accession>A0A2N9B7S8</accession>
<dbReference type="Proteomes" id="UP000235464">
    <property type="component" value="Chromosome I"/>
</dbReference>
<organism evidence="1 2">
    <name type="scientific">Streptomyces chartreusis NRRL 3882</name>
    <dbReference type="NCBI Taxonomy" id="1079985"/>
    <lineage>
        <taxon>Bacteria</taxon>
        <taxon>Bacillati</taxon>
        <taxon>Actinomycetota</taxon>
        <taxon>Actinomycetes</taxon>
        <taxon>Kitasatosporales</taxon>
        <taxon>Streptomycetaceae</taxon>
        <taxon>Streptomyces</taxon>
    </lineage>
</organism>
<gene>
    <name evidence="1" type="ORF">SCNRRL3882_2863</name>
</gene>
<proteinExistence type="predicted"/>
<dbReference type="EMBL" id="LT963352">
    <property type="protein sequence ID" value="SOR79401.1"/>
    <property type="molecule type" value="Genomic_DNA"/>
</dbReference>
<protein>
    <submittedName>
        <fullName evidence="1">Uncharacterized protein</fullName>
    </submittedName>
</protein>
<keyword evidence="2" id="KW-1185">Reference proteome</keyword>